<feature type="coiled-coil region" evidence="2">
    <location>
        <begin position="73"/>
        <end position="100"/>
    </location>
</feature>
<name>A0A367YZH0_9ACTN</name>
<dbReference type="Gene3D" id="3.30.70.1880">
    <property type="entry name" value="Protein of unknown function DUF881"/>
    <property type="match status" value="1"/>
</dbReference>
<dbReference type="RefSeq" id="WP_114125006.1">
    <property type="nucleotide sequence ID" value="NZ_QOUI01000001.1"/>
</dbReference>
<comment type="caution">
    <text evidence="4">The sequence shown here is derived from an EMBL/GenBank/DDBJ whole genome shotgun (WGS) entry which is preliminary data.</text>
</comment>
<proteinExistence type="inferred from homology"/>
<organism evidence="4 5">
    <name type="scientific">Desertihabitans brevis</name>
    <dbReference type="NCBI Taxonomy" id="2268447"/>
    <lineage>
        <taxon>Bacteria</taxon>
        <taxon>Bacillati</taxon>
        <taxon>Actinomycetota</taxon>
        <taxon>Actinomycetes</taxon>
        <taxon>Propionibacteriales</taxon>
        <taxon>Propionibacteriaceae</taxon>
        <taxon>Desertihabitans</taxon>
    </lineage>
</organism>
<accession>A0A367YZH0</accession>
<sequence>MAAPSDRPDRSMDLLNQVLAEPMDPDYRRVSARPGPVPRSRLLLLVVAIGCGMLFAAGSVQSTRGAPAAAVERQQLLDRIAAEEQRHDELHARIEQTAGEVGALRDAALGDDAQARALEREIEAAAEQAAARPVRGPGVVVVADDAPGSSGPSDGRLIDLDLQQLVNGMWTAGAEAIAINGHRLSPLTPIRNAGDAITVDYRSLSPPYTVEVVGDPRTLPARFAESIGGRWWDHVRQNYGVSMTTTSSDELELPADPTLRVRHARAREE</sequence>
<evidence type="ECO:0000313" key="4">
    <source>
        <dbReference type="EMBL" id="RCK71305.1"/>
    </source>
</evidence>
<keyword evidence="5" id="KW-1185">Reference proteome</keyword>
<evidence type="ECO:0000256" key="3">
    <source>
        <dbReference type="SAM" id="MobiDB-lite"/>
    </source>
</evidence>
<evidence type="ECO:0000256" key="1">
    <source>
        <dbReference type="ARBA" id="ARBA00009108"/>
    </source>
</evidence>
<protein>
    <submittedName>
        <fullName evidence="4">DUF881 domain-containing protein</fullName>
    </submittedName>
</protein>
<feature type="region of interest" description="Disordered" evidence="3">
    <location>
        <begin position="245"/>
        <end position="269"/>
    </location>
</feature>
<dbReference type="AlphaFoldDB" id="A0A367YZH0"/>
<dbReference type="EMBL" id="QOUI01000001">
    <property type="protein sequence ID" value="RCK71305.1"/>
    <property type="molecule type" value="Genomic_DNA"/>
</dbReference>
<dbReference type="InterPro" id="IPR010273">
    <property type="entry name" value="DUF881"/>
</dbReference>
<evidence type="ECO:0000313" key="5">
    <source>
        <dbReference type="Proteomes" id="UP000252770"/>
    </source>
</evidence>
<gene>
    <name evidence="4" type="ORF">DT076_02395</name>
</gene>
<reference evidence="4 5" key="1">
    <citation type="submission" date="2018-07" db="EMBL/GenBank/DDBJ databases">
        <title>Desertimonas flava gen. nov. sp. nov.</title>
        <authorList>
            <person name="Liu S."/>
        </authorList>
    </citation>
    <scope>NUCLEOTIDE SEQUENCE [LARGE SCALE GENOMIC DNA]</scope>
    <source>
        <strain evidence="4 5">16Sb5-5</strain>
    </source>
</reference>
<dbReference type="Pfam" id="PF05949">
    <property type="entry name" value="DUF881"/>
    <property type="match status" value="1"/>
</dbReference>
<dbReference type="Proteomes" id="UP000252770">
    <property type="component" value="Unassembled WGS sequence"/>
</dbReference>
<feature type="compositionally biased region" description="Basic residues" evidence="3">
    <location>
        <begin position="260"/>
        <end position="269"/>
    </location>
</feature>
<dbReference type="PANTHER" id="PTHR37313">
    <property type="entry name" value="UPF0749 PROTEIN RV1825"/>
    <property type="match status" value="1"/>
</dbReference>
<comment type="similarity">
    <text evidence="1">Belongs to the UPF0749 family.</text>
</comment>
<dbReference type="GO" id="GO:0005886">
    <property type="term" value="C:plasma membrane"/>
    <property type="evidence" value="ECO:0007669"/>
    <property type="project" value="TreeGrafter"/>
</dbReference>
<keyword evidence="2" id="KW-0175">Coiled coil</keyword>
<dbReference type="PANTHER" id="PTHR37313:SF1">
    <property type="entry name" value="UPF0749 PROTEIN RV1823"/>
    <property type="match status" value="1"/>
</dbReference>
<evidence type="ECO:0000256" key="2">
    <source>
        <dbReference type="SAM" id="Coils"/>
    </source>
</evidence>